<protein>
    <submittedName>
        <fullName evidence="1">Uncharacterized protein</fullName>
    </submittedName>
</protein>
<reference evidence="1 2" key="1">
    <citation type="submission" date="2018-09" db="EMBL/GenBank/DDBJ databases">
        <authorList>
            <person name="Tagini F."/>
        </authorList>
    </citation>
    <scope>NUCLEOTIDE SEQUENCE [LARGE SCALE GENOMIC DNA]</scope>
    <source>
        <strain evidence="1 2">MK142</strain>
    </source>
</reference>
<evidence type="ECO:0000313" key="2">
    <source>
        <dbReference type="Proteomes" id="UP000268285"/>
    </source>
</evidence>
<keyword evidence="2" id="KW-1185">Reference proteome</keyword>
<gene>
    <name evidence="1" type="ORF">LAUMK142_02709</name>
</gene>
<dbReference type="AlphaFoldDB" id="A0A498QRP4"/>
<dbReference type="Proteomes" id="UP000268285">
    <property type="component" value="Unassembled WGS sequence"/>
</dbReference>
<proteinExistence type="predicted"/>
<sequence length="72" mass="8050">MCSSIIGAILIALPSTWGVKRKSLTRTPFEASACTGRTEEIPARLRGETTLTCRPSSRHRRWIFSLTSRRSS</sequence>
<organism evidence="1 2">
    <name type="scientific">Mycobacterium pseudokansasii</name>
    <dbReference type="NCBI Taxonomy" id="2341080"/>
    <lineage>
        <taxon>Bacteria</taxon>
        <taxon>Bacillati</taxon>
        <taxon>Actinomycetota</taxon>
        <taxon>Actinomycetes</taxon>
        <taxon>Mycobacteriales</taxon>
        <taxon>Mycobacteriaceae</taxon>
        <taxon>Mycobacterium</taxon>
    </lineage>
</organism>
<dbReference type="EMBL" id="UPHU01000001">
    <property type="protein sequence ID" value="VBA50601.1"/>
    <property type="molecule type" value="Genomic_DNA"/>
</dbReference>
<name>A0A498QRP4_9MYCO</name>
<evidence type="ECO:0000313" key="1">
    <source>
        <dbReference type="EMBL" id="VBA50601.1"/>
    </source>
</evidence>
<accession>A0A498QRP4</accession>